<reference evidence="2" key="1">
    <citation type="submission" date="2017-05" db="UniProtKB">
        <authorList>
            <consortium name="EnsemblMetazoa"/>
        </authorList>
    </citation>
    <scope>IDENTIFICATION</scope>
</reference>
<dbReference type="STRING" id="400682.A0A1X7U332"/>
<name>A0A1X7U332_AMPQE</name>
<dbReference type="AlphaFoldDB" id="A0A1X7U332"/>
<organism evidence="2">
    <name type="scientific">Amphimedon queenslandica</name>
    <name type="common">Sponge</name>
    <dbReference type="NCBI Taxonomy" id="400682"/>
    <lineage>
        <taxon>Eukaryota</taxon>
        <taxon>Metazoa</taxon>
        <taxon>Porifera</taxon>
        <taxon>Demospongiae</taxon>
        <taxon>Heteroscleromorpha</taxon>
        <taxon>Haplosclerida</taxon>
        <taxon>Niphatidae</taxon>
        <taxon>Amphimedon</taxon>
    </lineage>
</organism>
<protein>
    <recommendedName>
        <fullName evidence="1">Reverse transcriptase Ty1/copia-type domain-containing protein</fullName>
    </recommendedName>
</protein>
<proteinExistence type="predicted"/>
<evidence type="ECO:0000313" key="2">
    <source>
        <dbReference type="EnsemblMetazoa" id="Aqu2.1.21846_001"/>
    </source>
</evidence>
<dbReference type="EnsemblMetazoa" id="Aqu2.1.21846_001">
    <property type="protein sequence ID" value="Aqu2.1.21846_001"/>
    <property type="gene ID" value="Aqu2.1.21846"/>
</dbReference>
<feature type="domain" description="Reverse transcriptase Ty1/copia-type" evidence="1">
    <location>
        <begin position="7"/>
        <end position="154"/>
    </location>
</feature>
<dbReference type="InterPro" id="IPR013103">
    <property type="entry name" value="RVT_2"/>
</dbReference>
<accession>A0A1X7U332</accession>
<dbReference type="Pfam" id="PF07727">
    <property type="entry name" value="RVT_2"/>
    <property type="match status" value="1"/>
</dbReference>
<sequence>MMPGSQGLFTEVWIDYSEIFSPMIKFSIRALLAYAVENDIQIHQMFVVTAFLNGDLNENIYMDQPERYVVKGKEKFVNYESHCMDLKSHLDTGMPLSVSICIKLVSFRVLLIHVCAFIRHKPIAIVAVYVDDLIIVTKTTEEMISLKKCLADSF</sequence>
<dbReference type="InParanoid" id="A0A1X7U332"/>
<dbReference type="eggNOG" id="KOG0017">
    <property type="taxonomic scope" value="Eukaryota"/>
</dbReference>
<evidence type="ECO:0000259" key="1">
    <source>
        <dbReference type="Pfam" id="PF07727"/>
    </source>
</evidence>